<reference evidence="3" key="1">
    <citation type="journal article" date="2019" name="Toxins">
        <title>Detection of Abrin-Like and Prepropulchellin-Like Toxin Genes and Transcripts Using Whole Genome Sequencing and Full-Length Transcript Sequencing of Abrus precatorius.</title>
        <authorList>
            <person name="Hovde B.T."/>
            <person name="Daligault H.E."/>
            <person name="Hanschen E.R."/>
            <person name="Kunde Y.A."/>
            <person name="Johnson M.B."/>
            <person name="Starkenburg S.R."/>
            <person name="Johnson S.L."/>
        </authorList>
    </citation>
    <scope>NUCLEOTIDE SEQUENCE [LARGE SCALE GENOMIC DNA]</scope>
</reference>
<feature type="compositionally biased region" description="Polar residues" evidence="1">
    <location>
        <begin position="134"/>
        <end position="149"/>
    </location>
</feature>
<name>A0A8B8LUK5_ABRPR</name>
<feature type="compositionally biased region" description="Polar residues" evidence="1">
    <location>
        <begin position="12"/>
        <end position="22"/>
    </location>
</feature>
<dbReference type="KEGG" id="aprc:113867443"/>
<feature type="domain" description="DCD" evidence="2">
    <location>
        <begin position="317"/>
        <end position="444"/>
    </location>
</feature>
<evidence type="ECO:0000313" key="3">
    <source>
        <dbReference type="Proteomes" id="UP000694853"/>
    </source>
</evidence>
<evidence type="ECO:0000313" key="4">
    <source>
        <dbReference type="RefSeq" id="XP_027358574.1"/>
    </source>
</evidence>
<feature type="compositionally biased region" description="Basic and acidic residues" evidence="1">
    <location>
        <begin position="150"/>
        <end position="171"/>
    </location>
</feature>
<organism evidence="3 4">
    <name type="scientific">Abrus precatorius</name>
    <name type="common">Indian licorice</name>
    <name type="synonym">Glycine abrus</name>
    <dbReference type="NCBI Taxonomy" id="3816"/>
    <lineage>
        <taxon>Eukaryota</taxon>
        <taxon>Viridiplantae</taxon>
        <taxon>Streptophyta</taxon>
        <taxon>Embryophyta</taxon>
        <taxon>Tracheophyta</taxon>
        <taxon>Spermatophyta</taxon>
        <taxon>Magnoliopsida</taxon>
        <taxon>eudicotyledons</taxon>
        <taxon>Gunneridae</taxon>
        <taxon>Pentapetalae</taxon>
        <taxon>rosids</taxon>
        <taxon>fabids</taxon>
        <taxon>Fabales</taxon>
        <taxon>Fabaceae</taxon>
        <taxon>Papilionoideae</taxon>
        <taxon>50 kb inversion clade</taxon>
        <taxon>NPAAA clade</taxon>
        <taxon>indigoferoid/millettioid clade</taxon>
        <taxon>Abreae</taxon>
        <taxon>Abrus</taxon>
    </lineage>
</organism>
<dbReference type="OrthoDB" id="1920894at2759"/>
<evidence type="ECO:0000259" key="2">
    <source>
        <dbReference type="PROSITE" id="PS51222"/>
    </source>
</evidence>
<dbReference type="RefSeq" id="XP_027358577.1">
    <property type="nucleotide sequence ID" value="XM_027502776.1"/>
</dbReference>
<dbReference type="AlphaFoldDB" id="A0A8B8LUK5"/>
<dbReference type="Pfam" id="PF10539">
    <property type="entry name" value="Dev_Cell_Death"/>
    <property type="match status" value="1"/>
</dbReference>
<feature type="compositionally biased region" description="Basic and acidic residues" evidence="1">
    <location>
        <begin position="267"/>
        <end position="313"/>
    </location>
</feature>
<reference evidence="4 5" key="2">
    <citation type="submission" date="2025-04" db="UniProtKB">
        <authorList>
            <consortium name="RefSeq"/>
        </authorList>
    </citation>
    <scope>IDENTIFICATION</scope>
    <source>
        <tissue evidence="4 5">Young leaves</tissue>
    </source>
</reference>
<evidence type="ECO:0000256" key="1">
    <source>
        <dbReference type="SAM" id="MobiDB-lite"/>
    </source>
</evidence>
<protein>
    <submittedName>
        <fullName evidence="4 5">Uncharacterized protein LOC113867443 isoform X1</fullName>
    </submittedName>
</protein>
<dbReference type="InterPro" id="IPR013989">
    <property type="entry name" value="Dev_and_cell_death_domain"/>
</dbReference>
<dbReference type="RefSeq" id="XP_027358576.1">
    <property type="nucleotide sequence ID" value="XM_027502775.1"/>
</dbReference>
<keyword evidence="3" id="KW-1185">Reference proteome</keyword>
<dbReference type="Proteomes" id="UP000694853">
    <property type="component" value="Unplaced"/>
</dbReference>
<accession>A0A8B8LUK5</accession>
<dbReference type="PANTHER" id="PTHR46444">
    <property type="entry name" value="DCD (DEVELOPMENT AND CELL DEATH) DOMAIN PROTEIN-RELATED"/>
    <property type="match status" value="1"/>
</dbReference>
<gene>
    <name evidence="4 5 6 7" type="primary">LOC113867443</name>
</gene>
<feature type="region of interest" description="Disordered" evidence="1">
    <location>
        <begin position="466"/>
        <end position="489"/>
    </location>
</feature>
<dbReference type="RefSeq" id="XP_027358574.1">
    <property type="nucleotide sequence ID" value="XM_027502773.1"/>
</dbReference>
<dbReference type="SMART" id="SM00767">
    <property type="entry name" value="DCD"/>
    <property type="match status" value="1"/>
</dbReference>
<proteinExistence type="predicted"/>
<feature type="compositionally biased region" description="Polar residues" evidence="1">
    <location>
        <begin position="30"/>
        <end position="47"/>
    </location>
</feature>
<dbReference type="PROSITE" id="PS51222">
    <property type="entry name" value="DCD"/>
    <property type="match status" value="1"/>
</dbReference>
<evidence type="ECO:0000313" key="6">
    <source>
        <dbReference type="RefSeq" id="XP_027358576.1"/>
    </source>
</evidence>
<dbReference type="RefSeq" id="XP_027358575.1">
    <property type="nucleotide sequence ID" value="XM_027502774.1"/>
</dbReference>
<evidence type="ECO:0000313" key="5">
    <source>
        <dbReference type="RefSeq" id="XP_027358575.1"/>
    </source>
</evidence>
<evidence type="ECO:0000313" key="7">
    <source>
        <dbReference type="RefSeq" id="XP_027358577.1"/>
    </source>
</evidence>
<feature type="compositionally biased region" description="Polar residues" evidence="1">
    <location>
        <begin position="97"/>
        <end position="122"/>
    </location>
</feature>
<sequence length="658" mass="73996">MDQEDGKMGTENPPQASSSPLSSGKDDIMSNENHPEGTSNPLSSDDTMCTEYPPELSSNPPSSAKDGVIDIENPTEVSSNPLSSGKDDMMGTENHPEVSSNALLSANDNMTDTVNPTEVSLNPPSPGKDFMMGTENSPEVSSDQPSSGKDGSKKDADPSEGSSKPELRDKNTQQSLKAKSKIVKKSQASKLKARKNNGSQQIREKKRIRKNKKVVDNAESCHNADKKQISDNSQQKETNDEPPKNSQEAENNEVKESQNRSTSNKNPAEKIHLLDKTEQKMKNKEKHRESNKSSRGRENKDKQSGIEESQSKEKKSEKLGGLIFMCNAKTKLDCFCYRVMGVSAGKKDVALQVKPGLKLFLYDFDLKLLYGIYKASSSGGMRLEPRAFGGKFPAQVRFNIASDCFPLPESIFKKAIKDNYNEKHKFRTELTVRQVRQLTQLFQPAGIHSAVQPIHSPPKAIIRERESPDDVRGSWPHSRRESYHVQSHVRDHQLGRQEDITHDLFLMEKNYRAYGLRGDSYKGEYEHRRNVPARVESMHTDPLYLSDSRHQNYFHDTISHNVKDPYYVHSYGASPRDAYLRREEISSSSYLVGERPFVGTNNLLRRETVQDRRYSIYSAADALSDYNPMRPCNGDKLESSLGPVSSRYSFASPSFSRR</sequence>
<dbReference type="PANTHER" id="PTHR46444:SF3">
    <property type="entry name" value="DCD (DEVELOPMENT AND CELL DEATH) DOMAIN PROTEIN"/>
    <property type="match status" value="1"/>
</dbReference>
<feature type="region of interest" description="Disordered" evidence="1">
    <location>
        <begin position="1"/>
        <end position="313"/>
    </location>
</feature>
<dbReference type="GeneID" id="113867443"/>